<reference evidence="2" key="1">
    <citation type="submission" date="2020-05" db="EMBL/GenBank/DDBJ databases">
        <title>Frigoriglobus tundricola gen. nov., sp. nov., a psychrotolerant cellulolytic planctomycete of the family Gemmataceae with two divergent copies of 16S rRNA gene.</title>
        <authorList>
            <person name="Kulichevskaya I.S."/>
            <person name="Ivanova A.A."/>
            <person name="Naumoff D.G."/>
            <person name="Beletsky A.V."/>
            <person name="Rijpstra W.I.C."/>
            <person name="Sinninghe Damste J.S."/>
            <person name="Mardanov A.V."/>
            <person name="Ravin N.V."/>
            <person name="Dedysh S.N."/>
        </authorList>
    </citation>
    <scope>NUCLEOTIDE SEQUENCE [LARGE SCALE GENOMIC DNA]</scope>
    <source>
        <strain evidence="2">PL17</strain>
    </source>
</reference>
<protein>
    <submittedName>
        <fullName evidence="1">Uncharacterized protein</fullName>
    </submittedName>
</protein>
<gene>
    <name evidence="1" type="ORF">FTUN_2487</name>
</gene>
<dbReference type="Proteomes" id="UP000503447">
    <property type="component" value="Chromosome"/>
</dbReference>
<evidence type="ECO:0000313" key="1">
    <source>
        <dbReference type="EMBL" id="QJW94961.1"/>
    </source>
</evidence>
<proteinExistence type="predicted"/>
<dbReference type="KEGG" id="ftj:FTUN_2487"/>
<sequence length="121" mass="13565">MDLHERQQFDFLLVTAVERFVERLEQRNEGAANALARLRADPEQTGVGLTEFVRAVFNDFLLGNPDGACFVLRALPRRRVDRPAAGTVEEVLMGMAAEAFGGLLKQKTEERLEQHAAYSPH</sequence>
<organism evidence="1 2">
    <name type="scientific">Frigoriglobus tundricola</name>
    <dbReference type="NCBI Taxonomy" id="2774151"/>
    <lineage>
        <taxon>Bacteria</taxon>
        <taxon>Pseudomonadati</taxon>
        <taxon>Planctomycetota</taxon>
        <taxon>Planctomycetia</taxon>
        <taxon>Gemmatales</taxon>
        <taxon>Gemmataceae</taxon>
        <taxon>Frigoriglobus</taxon>
    </lineage>
</organism>
<dbReference type="RefSeq" id="WP_171470846.1">
    <property type="nucleotide sequence ID" value="NZ_CP053452.2"/>
</dbReference>
<name>A0A6M5YP01_9BACT</name>
<dbReference type="EMBL" id="CP053452">
    <property type="protein sequence ID" value="QJW94961.1"/>
    <property type="molecule type" value="Genomic_DNA"/>
</dbReference>
<evidence type="ECO:0000313" key="2">
    <source>
        <dbReference type="Proteomes" id="UP000503447"/>
    </source>
</evidence>
<dbReference type="AlphaFoldDB" id="A0A6M5YP01"/>
<accession>A0A6M5YP01</accession>
<keyword evidence="2" id="KW-1185">Reference proteome</keyword>